<protein>
    <submittedName>
        <fullName evidence="2">DUF1801 domain-containing protein</fullName>
    </submittedName>
</protein>
<dbReference type="EMBL" id="JAAZQD010000005">
    <property type="protein sequence ID" value="NKZ39885.1"/>
    <property type="molecule type" value="Genomic_DNA"/>
</dbReference>
<dbReference type="Pfam" id="PF08818">
    <property type="entry name" value="DUF1801"/>
    <property type="match status" value="1"/>
</dbReference>
<comment type="caution">
    <text evidence="2">The sequence shown here is derived from an EMBL/GenBank/DDBJ whole genome shotgun (WGS) entry which is preliminary data.</text>
</comment>
<sequence>MTTNKNRPTHIPVDDFLASVTDEHRRAECRDLLAIFSRITGHDPVMWGPGMIGFGSYHYRYASGREGDFLATGFAPRKDAISIYLMADFPGQEALLERLGRHRRGKSCLYVRRLDQVDLAALEALIAGAFTEIGRRHGGIRTAPHGC</sequence>
<dbReference type="InterPro" id="IPR014922">
    <property type="entry name" value="YdhG-like"/>
</dbReference>
<proteinExistence type="predicted"/>
<evidence type="ECO:0000313" key="2">
    <source>
        <dbReference type="EMBL" id="NKZ39885.1"/>
    </source>
</evidence>
<evidence type="ECO:0000313" key="3">
    <source>
        <dbReference type="Proteomes" id="UP000541636"/>
    </source>
</evidence>
<gene>
    <name evidence="2" type="ORF">HF690_13090</name>
</gene>
<dbReference type="Proteomes" id="UP000541636">
    <property type="component" value="Unassembled WGS sequence"/>
</dbReference>
<feature type="domain" description="YdhG-like" evidence="1">
    <location>
        <begin position="25"/>
        <end position="128"/>
    </location>
</feature>
<reference evidence="2 3" key="1">
    <citation type="journal article" date="2017" name="Int. J. Syst. Evol. Microbiol.">
        <title>Oleiagrimonas citrea sp. nov., a marine bacterium isolated from tidal flat sediment and emended description of the genus Oleiagrimonas Fang et al. 2015 and Oleiagrimonas soli.</title>
        <authorList>
            <person name="Yang S.H."/>
            <person name="Seo H.S."/>
            <person name="Seong C.N."/>
            <person name="Kwon K.K."/>
        </authorList>
    </citation>
    <scope>NUCLEOTIDE SEQUENCE [LARGE SCALE GENOMIC DNA]</scope>
    <source>
        <strain evidence="2 3">MEBiC09124</strain>
    </source>
</reference>
<accession>A0A846ZNL2</accession>
<evidence type="ECO:0000259" key="1">
    <source>
        <dbReference type="Pfam" id="PF08818"/>
    </source>
</evidence>
<organism evidence="2 3">
    <name type="scientific">Oleiagrimonas citrea</name>
    <dbReference type="NCBI Taxonomy" id="1665687"/>
    <lineage>
        <taxon>Bacteria</taxon>
        <taxon>Pseudomonadati</taxon>
        <taxon>Pseudomonadota</taxon>
        <taxon>Gammaproteobacteria</taxon>
        <taxon>Lysobacterales</taxon>
        <taxon>Rhodanobacteraceae</taxon>
        <taxon>Oleiagrimonas</taxon>
    </lineage>
</organism>
<dbReference type="AlphaFoldDB" id="A0A846ZNL2"/>
<dbReference type="RefSeq" id="WP_168609756.1">
    <property type="nucleotide sequence ID" value="NZ_JAAZQD010000005.1"/>
</dbReference>
<keyword evidence="3" id="KW-1185">Reference proteome</keyword>
<name>A0A846ZNL2_9GAMM</name>